<organism evidence="2 3">
    <name type="scientific">Pseudonocardia halophobica</name>
    <dbReference type="NCBI Taxonomy" id="29401"/>
    <lineage>
        <taxon>Bacteria</taxon>
        <taxon>Bacillati</taxon>
        <taxon>Actinomycetota</taxon>
        <taxon>Actinomycetes</taxon>
        <taxon>Pseudonocardiales</taxon>
        <taxon>Pseudonocardiaceae</taxon>
        <taxon>Pseudonocardia</taxon>
    </lineage>
</organism>
<reference evidence="2" key="1">
    <citation type="journal article" date="2014" name="Int. J. Syst. Evol. Microbiol.">
        <title>Complete genome sequence of Corynebacterium casei LMG S-19264T (=DSM 44701T), isolated from a smear-ripened cheese.</title>
        <authorList>
            <consortium name="US DOE Joint Genome Institute (JGI-PGF)"/>
            <person name="Walter F."/>
            <person name="Albersmeier A."/>
            <person name="Kalinowski J."/>
            <person name="Ruckert C."/>
        </authorList>
    </citation>
    <scope>NUCLEOTIDE SEQUENCE</scope>
    <source>
        <strain evidence="2">VKM Ac-1069</strain>
    </source>
</reference>
<feature type="compositionally biased region" description="Basic and acidic residues" evidence="1">
    <location>
        <begin position="18"/>
        <end position="35"/>
    </location>
</feature>
<proteinExistence type="predicted"/>
<keyword evidence="3" id="KW-1185">Reference proteome</keyword>
<protein>
    <submittedName>
        <fullName evidence="2">Uncharacterized protein</fullName>
    </submittedName>
</protein>
<dbReference type="AlphaFoldDB" id="A0A9W6NU76"/>
<comment type="caution">
    <text evidence="2">The sequence shown here is derived from an EMBL/GenBank/DDBJ whole genome shotgun (WGS) entry which is preliminary data.</text>
</comment>
<evidence type="ECO:0000313" key="3">
    <source>
        <dbReference type="Proteomes" id="UP001143463"/>
    </source>
</evidence>
<gene>
    <name evidence="2" type="ORF">GCM10017577_11850</name>
</gene>
<dbReference type="EMBL" id="BSFQ01000003">
    <property type="protein sequence ID" value="GLL10045.1"/>
    <property type="molecule type" value="Genomic_DNA"/>
</dbReference>
<evidence type="ECO:0000256" key="1">
    <source>
        <dbReference type="SAM" id="MobiDB-lite"/>
    </source>
</evidence>
<evidence type="ECO:0000313" key="2">
    <source>
        <dbReference type="EMBL" id="GLL10045.1"/>
    </source>
</evidence>
<sequence>MRHGPSLGRVQRGNGGRGRGERQGVDVGDSGRDRPGGVLLEPPAGRWTSGRIRARRPWNPRPAPLDTEAVLRIRRAAGVALDRYPGPVGQLIAAELLDYADQGWRGDAEGLSERLVADLLGEAPPN</sequence>
<accession>A0A9W6NU76</accession>
<dbReference type="Proteomes" id="UP001143463">
    <property type="component" value="Unassembled WGS sequence"/>
</dbReference>
<name>A0A9W6NU76_9PSEU</name>
<reference evidence="2" key="2">
    <citation type="submission" date="2023-01" db="EMBL/GenBank/DDBJ databases">
        <authorList>
            <person name="Sun Q."/>
            <person name="Evtushenko L."/>
        </authorList>
    </citation>
    <scope>NUCLEOTIDE SEQUENCE</scope>
    <source>
        <strain evidence="2">VKM Ac-1069</strain>
    </source>
</reference>
<feature type="region of interest" description="Disordered" evidence="1">
    <location>
        <begin position="1"/>
        <end position="64"/>
    </location>
</feature>